<protein>
    <submittedName>
        <fullName evidence="1">Uncharacterized protein</fullName>
    </submittedName>
</protein>
<name>A0A2C9UWP7_MANES</name>
<gene>
    <name evidence="1" type="ORF">MANES_12G148200</name>
</gene>
<accession>A0A2C9UWP7</accession>
<reference evidence="1" key="1">
    <citation type="submission" date="2016-02" db="EMBL/GenBank/DDBJ databases">
        <title>WGS assembly of Manihot esculenta.</title>
        <authorList>
            <person name="Bredeson J.V."/>
            <person name="Prochnik S.E."/>
            <person name="Lyons J.B."/>
            <person name="Schmutz J."/>
            <person name="Grimwood J."/>
            <person name="Vrebalov J."/>
            <person name="Bart R.S."/>
            <person name="Amuge T."/>
            <person name="Ferguson M.E."/>
            <person name="Green R."/>
            <person name="Putnam N."/>
            <person name="Stites J."/>
            <person name="Rounsley S."/>
            <person name="Rokhsar D.S."/>
        </authorList>
    </citation>
    <scope>NUCLEOTIDE SEQUENCE [LARGE SCALE GENOMIC DNA]</scope>
    <source>
        <tissue evidence="1">Leaf</tissue>
    </source>
</reference>
<dbReference type="EMBL" id="CM004398">
    <property type="protein sequence ID" value="OAY36012.1"/>
    <property type="molecule type" value="Genomic_DNA"/>
</dbReference>
<sequence length="61" mass="6619">MMKDCLLSFLRAHMVPQRDAAQRAPSSPQCVKNAAAKRSKILAAAFSTLDNSTRSLNSSKP</sequence>
<evidence type="ECO:0000313" key="1">
    <source>
        <dbReference type="EMBL" id="OAY36012.1"/>
    </source>
</evidence>
<proteinExistence type="predicted"/>
<organism evidence="1">
    <name type="scientific">Manihot esculenta</name>
    <name type="common">Cassava</name>
    <name type="synonym">Jatropha manihot</name>
    <dbReference type="NCBI Taxonomy" id="3983"/>
    <lineage>
        <taxon>Eukaryota</taxon>
        <taxon>Viridiplantae</taxon>
        <taxon>Streptophyta</taxon>
        <taxon>Embryophyta</taxon>
        <taxon>Tracheophyta</taxon>
        <taxon>Spermatophyta</taxon>
        <taxon>Magnoliopsida</taxon>
        <taxon>eudicotyledons</taxon>
        <taxon>Gunneridae</taxon>
        <taxon>Pentapetalae</taxon>
        <taxon>rosids</taxon>
        <taxon>fabids</taxon>
        <taxon>Malpighiales</taxon>
        <taxon>Euphorbiaceae</taxon>
        <taxon>Crotonoideae</taxon>
        <taxon>Manihoteae</taxon>
        <taxon>Manihot</taxon>
    </lineage>
</organism>
<dbReference type="AlphaFoldDB" id="A0A2C9UWP7"/>